<reference evidence="3" key="2">
    <citation type="submission" date="2025-04" db="UniProtKB">
        <authorList>
            <consortium name="RefSeq"/>
        </authorList>
    </citation>
    <scope>IDENTIFICATION</scope>
</reference>
<keyword evidence="2" id="KW-1185">Reference proteome</keyword>
<sequence>MSSLIVGHDLHMMMLEVLVEKLLAPDSHLFDTVTLRKTTIMFRMLDNHWIELQPPQQNDHQYNGSNSEIENFHGGKSVVFAFSESCLKHGTSKAHIKIRVFKEISKYFEVEPCYDAGVTYIDIHSLFNGIVKELRERKYMRNYFTYFHEREPISKTTFIPKEH</sequence>
<dbReference type="OrthoDB" id="7699561at2759"/>
<reference evidence="1" key="1">
    <citation type="submission" date="2015-01" db="EMBL/GenBank/DDBJ databases">
        <title>Transcriptome Assembly of Fopius arisanus.</title>
        <authorList>
            <person name="Geib S."/>
        </authorList>
    </citation>
    <scope>NUCLEOTIDE SEQUENCE</scope>
</reference>
<organism evidence="1">
    <name type="scientific">Fopius arisanus</name>
    <dbReference type="NCBI Taxonomy" id="64838"/>
    <lineage>
        <taxon>Eukaryota</taxon>
        <taxon>Metazoa</taxon>
        <taxon>Ecdysozoa</taxon>
        <taxon>Arthropoda</taxon>
        <taxon>Hexapoda</taxon>
        <taxon>Insecta</taxon>
        <taxon>Pterygota</taxon>
        <taxon>Neoptera</taxon>
        <taxon>Endopterygota</taxon>
        <taxon>Hymenoptera</taxon>
        <taxon>Apocrita</taxon>
        <taxon>Ichneumonoidea</taxon>
        <taxon>Braconidae</taxon>
        <taxon>Opiinae</taxon>
        <taxon>Fopius</taxon>
    </lineage>
</organism>
<dbReference type="RefSeq" id="XP_011313424.1">
    <property type="nucleotide sequence ID" value="XM_011315122.1"/>
</dbReference>
<dbReference type="AlphaFoldDB" id="A0A0C9RMF7"/>
<gene>
    <name evidence="1" type="primary">atpG</name>
    <name evidence="3" type="synonym">LOC105272892</name>
    <name evidence="1" type="ORF">g.25398</name>
</gene>
<dbReference type="EMBL" id="GBYB01014592">
    <property type="protein sequence ID" value="JAG84359.1"/>
    <property type="molecule type" value="Transcribed_RNA"/>
</dbReference>
<evidence type="ECO:0000313" key="3">
    <source>
        <dbReference type="RefSeq" id="XP_011313424.1"/>
    </source>
</evidence>
<dbReference type="GeneID" id="105272892"/>
<accession>A0A9R1U9M7</accession>
<accession>A0A0C9RMF7</accession>
<evidence type="ECO:0000313" key="2">
    <source>
        <dbReference type="Proteomes" id="UP000694866"/>
    </source>
</evidence>
<evidence type="ECO:0000313" key="1">
    <source>
        <dbReference type="EMBL" id="JAG84359.1"/>
    </source>
</evidence>
<name>A0A0C9RMF7_9HYME</name>
<dbReference type="KEGG" id="fas:105272892"/>
<proteinExistence type="predicted"/>
<protein>
    <submittedName>
        <fullName evidence="1">AtpG protein</fullName>
    </submittedName>
</protein>
<dbReference type="Proteomes" id="UP000694866">
    <property type="component" value="Unplaced"/>
</dbReference>